<dbReference type="Gene3D" id="2.40.160.10">
    <property type="entry name" value="Porin"/>
    <property type="match status" value="1"/>
</dbReference>
<proteinExistence type="predicted"/>
<comment type="subcellular location">
    <subcellularLocation>
        <location evidence="1">Membrane</location>
        <topology evidence="1">Multi-pass membrane protein</topology>
    </subcellularLocation>
</comment>
<evidence type="ECO:0000256" key="9">
    <source>
        <dbReference type="ARBA" id="ARBA00023136"/>
    </source>
</evidence>
<evidence type="ECO:0000313" key="13">
    <source>
        <dbReference type="EMBL" id="OIQ92553.1"/>
    </source>
</evidence>
<keyword evidence="3" id="KW-0813">Transport</keyword>
<evidence type="ECO:0000259" key="12">
    <source>
        <dbReference type="Pfam" id="PF13609"/>
    </source>
</evidence>
<dbReference type="EMBL" id="MLJW01000229">
    <property type="protein sequence ID" value="OIQ92553.1"/>
    <property type="molecule type" value="Genomic_DNA"/>
</dbReference>
<dbReference type="InterPro" id="IPR023614">
    <property type="entry name" value="Porin_dom_sf"/>
</dbReference>
<accession>A0A1J5R9S7</accession>
<keyword evidence="8" id="KW-0626">Porin</keyword>
<feature type="domain" description="Porin" evidence="12">
    <location>
        <begin position="13"/>
        <end position="430"/>
    </location>
</feature>
<keyword evidence="9" id="KW-0472">Membrane</keyword>
<dbReference type="InterPro" id="IPR033900">
    <property type="entry name" value="Gram_neg_porin_domain"/>
</dbReference>
<keyword evidence="4" id="KW-1134">Transmembrane beta strand</keyword>
<evidence type="ECO:0000256" key="4">
    <source>
        <dbReference type="ARBA" id="ARBA00022452"/>
    </source>
</evidence>
<comment type="caution">
    <text evidence="13">The sequence shown here is derived from an EMBL/GenBank/DDBJ whole genome shotgun (WGS) entry which is preliminary data.</text>
</comment>
<sequence length="456" mass="47444">MSFTRSLLAAGVAAVALTAVTGAARADDSLTYAGITLYGTVDIDVTNQNHGSGLNADMPTTANYLVMKSNSRSQTLLAANGLSQSNIGLKGDERLTDRLDFIFKVEAGFDPTLAGIHLANGPGSIKSNNGVPLSQQSSNGDSSRAGQFDNAAGFVGLKDKTFGTLTVGRQTTPLADDIGTYDPNHGSYAFAVIGFSGAAAGGGTTEDARYDDSIKYTGQYGMFRTALMYQPGGNQYQIGYGMEKTGSAEQIDVGADYAGLSGDAIFAHKNDAVALGAYLPSAANSLTYGNNLAATVSDNTTLGLLLKYKFGQQTTLFGGYEHITMANPANPFHIGNGLGDYGIVANTNAFGRDKRLAIYWTGVAYQPLEKLTLTGAYYGYAQGAFGTSGATATCSDSSSAYCSGNLNAGSFDAVYALTHHIDVYGGVMYSIVSGGMANGYLHNNTVSTTTGVRVKF</sequence>
<evidence type="ECO:0000256" key="5">
    <source>
        <dbReference type="ARBA" id="ARBA00022692"/>
    </source>
</evidence>
<dbReference type="AlphaFoldDB" id="A0A1J5R9S7"/>
<dbReference type="GO" id="GO:0046930">
    <property type="term" value="C:pore complex"/>
    <property type="evidence" value="ECO:0007669"/>
    <property type="project" value="UniProtKB-KW"/>
</dbReference>
<evidence type="ECO:0000256" key="6">
    <source>
        <dbReference type="ARBA" id="ARBA00022729"/>
    </source>
</evidence>
<dbReference type="GO" id="GO:0006811">
    <property type="term" value="P:monoatomic ion transport"/>
    <property type="evidence" value="ECO:0007669"/>
    <property type="project" value="UniProtKB-KW"/>
</dbReference>
<dbReference type="PANTHER" id="PTHR34501:SF9">
    <property type="entry name" value="MAJOR OUTER MEMBRANE PROTEIN P.IA"/>
    <property type="match status" value="1"/>
</dbReference>
<evidence type="ECO:0000256" key="10">
    <source>
        <dbReference type="ARBA" id="ARBA00023237"/>
    </source>
</evidence>
<keyword evidence="6" id="KW-0732">Signal</keyword>
<reference evidence="13" key="1">
    <citation type="submission" date="2016-10" db="EMBL/GenBank/DDBJ databases">
        <title>Sequence of Gallionella enrichment culture.</title>
        <authorList>
            <person name="Poehlein A."/>
            <person name="Muehling M."/>
            <person name="Daniel R."/>
        </authorList>
    </citation>
    <scope>NUCLEOTIDE SEQUENCE</scope>
</reference>
<evidence type="ECO:0000256" key="3">
    <source>
        <dbReference type="ARBA" id="ARBA00022448"/>
    </source>
</evidence>
<gene>
    <name evidence="13" type="ORF">GALL_255480</name>
</gene>
<dbReference type="PANTHER" id="PTHR34501">
    <property type="entry name" value="PROTEIN YDDL-RELATED"/>
    <property type="match status" value="1"/>
</dbReference>
<name>A0A1J5R9S7_9ZZZZ</name>
<evidence type="ECO:0000256" key="2">
    <source>
        <dbReference type="ARBA" id="ARBA00011233"/>
    </source>
</evidence>
<keyword evidence="5" id="KW-0812">Transmembrane</keyword>
<evidence type="ECO:0000256" key="11">
    <source>
        <dbReference type="SAM" id="MobiDB-lite"/>
    </source>
</evidence>
<protein>
    <recommendedName>
        <fullName evidence="12">Porin domain-containing protein</fullName>
    </recommendedName>
</protein>
<comment type="subunit">
    <text evidence="2">Homotrimer.</text>
</comment>
<keyword evidence="7" id="KW-0406">Ion transport</keyword>
<dbReference type="GO" id="GO:0015288">
    <property type="term" value="F:porin activity"/>
    <property type="evidence" value="ECO:0007669"/>
    <property type="project" value="UniProtKB-KW"/>
</dbReference>
<feature type="region of interest" description="Disordered" evidence="11">
    <location>
        <begin position="125"/>
        <end position="145"/>
    </location>
</feature>
<organism evidence="13">
    <name type="scientific">mine drainage metagenome</name>
    <dbReference type="NCBI Taxonomy" id="410659"/>
    <lineage>
        <taxon>unclassified sequences</taxon>
        <taxon>metagenomes</taxon>
        <taxon>ecological metagenomes</taxon>
    </lineage>
</organism>
<dbReference type="InterPro" id="IPR050298">
    <property type="entry name" value="Gram-neg_bact_OMP"/>
</dbReference>
<evidence type="ECO:0000256" key="7">
    <source>
        <dbReference type="ARBA" id="ARBA00023065"/>
    </source>
</evidence>
<dbReference type="SUPFAM" id="SSF56935">
    <property type="entry name" value="Porins"/>
    <property type="match status" value="1"/>
</dbReference>
<evidence type="ECO:0000256" key="1">
    <source>
        <dbReference type="ARBA" id="ARBA00004141"/>
    </source>
</evidence>
<evidence type="ECO:0000256" key="8">
    <source>
        <dbReference type="ARBA" id="ARBA00023114"/>
    </source>
</evidence>
<dbReference type="Pfam" id="PF13609">
    <property type="entry name" value="Porin_4"/>
    <property type="match status" value="1"/>
</dbReference>
<keyword evidence="10" id="KW-0998">Cell outer membrane</keyword>
<dbReference type="CDD" id="cd00342">
    <property type="entry name" value="gram_neg_porins"/>
    <property type="match status" value="1"/>
</dbReference>